<keyword evidence="12" id="KW-1185">Reference proteome</keyword>
<dbReference type="EMBL" id="KB909103">
    <property type="protein sequence ID" value="EOB13092.1"/>
    <property type="molecule type" value="Genomic_DNA"/>
</dbReference>
<reference evidence="11 12" key="1">
    <citation type="journal article" date="2013" name="BMC Genomics">
        <title>Comparative genomics of parasitic silkworm microsporidia reveal an association between genome expansion and host adaptation.</title>
        <authorList>
            <person name="Pan G."/>
            <person name="Xu J."/>
            <person name="Li T."/>
            <person name="Xia Q."/>
            <person name="Liu S.L."/>
            <person name="Zhang G."/>
            <person name="Li S."/>
            <person name="Li C."/>
            <person name="Liu H."/>
            <person name="Yang L."/>
            <person name="Liu T."/>
            <person name="Zhang X."/>
            <person name="Wu Z."/>
            <person name="Fan W."/>
            <person name="Dang X."/>
            <person name="Xiang H."/>
            <person name="Tao M."/>
            <person name="Li Y."/>
            <person name="Hu J."/>
            <person name="Li Z."/>
            <person name="Lin L."/>
            <person name="Luo J."/>
            <person name="Geng L."/>
            <person name="Wang L."/>
            <person name="Long M."/>
            <person name="Wan Y."/>
            <person name="He N."/>
            <person name="Zhang Z."/>
            <person name="Lu C."/>
            <person name="Keeling P.J."/>
            <person name="Wang J."/>
            <person name="Xiang Z."/>
            <person name="Zhou Z."/>
        </authorList>
    </citation>
    <scope>NUCLEOTIDE SEQUENCE [LARGE SCALE GENOMIC DNA]</scope>
    <source>
        <strain evidence="11">CQ1</strain>
        <strain evidence="12">CQ1 / CVCC 102059</strain>
    </source>
</reference>
<sequence length="74" mass="8469">MSALFHLDALFRLFILLICTSTYIKRTFPSMINKNTKGFSSFFYKCSVVGERLSPYVAGICLILGIKKFISFFI</sequence>
<evidence type="ECO:0000313" key="11">
    <source>
        <dbReference type="EMBL" id="EOB15212.1"/>
    </source>
</evidence>
<dbReference type="InterPro" id="IPR009653">
    <property type="entry name" value="Ksh1"/>
</dbReference>
<proteinExistence type="inferred from homology"/>
<dbReference type="InterPro" id="IPR051523">
    <property type="entry name" value="KISH_domain"/>
</dbReference>
<keyword evidence="7 9" id="KW-0333">Golgi apparatus</keyword>
<evidence type="ECO:0000256" key="3">
    <source>
        <dbReference type="ARBA" id="ARBA00008961"/>
    </source>
</evidence>
<evidence type="ECO:0000313" key="10">
    <source>
        <dbReference type="EMBL" id="EOB13092.1"/>
    </source>
</evidence>
<evidence type="ECO:0000256" key="7">
    <source>
        <dbReference type="ARBA" id="ARBA00023034"/>
    </source>
</evidence>
<gene>
    <name evidence="10" type="primary">T167A</name>
    <name evidence="10" type="ORF">NBO_195g0003</name>
    <name evidence="11" type="ORF">NBO_7g0030</name>
</gene>
<keyword evidence="8" id="KW-0472">Membrane</keyword>
<dbReference type="Pfam" id="PF06842">
    <property type="entry name" value="DUF1242"/>
    <property type="match status" value="1"/>
</dbReference>
<dbReference type="GO" id="GO:0000139">
    <property type="term" value="C:Golgi membrane"/>
    <property type="evidence" value="ECO:0007669"/>
    <property type="project" value="UniProtKB-SubCell"/>
</dbReference>
<evidence type="ECO:0000256" key="2">
    <source>
        <dbReference type="ARBA" id="ARBA00004614"/>
    </source>
</evidence>
<evidence type="ECO:0000256" key="8">
    <source>
        <dbReference type="ARBA" id="ARBA00023136"/>
    </source>
</evidence>
<comment type="subcellular location">
    <subcellularLocation>
        <location evidence="2 9">Golgi apparatus membrane</location>
        <topology evidence="2 9">Single-pass type I membrane protein</topology>
    </subcellularLocation>
</comment>
<dbReference type="VEuPathDB" id="MicrosporidiaDB:NBO_7g0030"/>
<feature type="signal peptide" evidence="9">
    <location>
        <begin position="1"/>
        <end position="24"/>
    </location>
</feature>
<dbReference type="HOGENOM" id="CLU_152663_1_0_1"/>
<dbReference type="OrthoDB" id="10034655at2759"/>
<keyword evidence="6" id="KW-1133">Transmembrane helix</keyword>
<dbReference type="Proteomes" id="UP000016927">
    <property type="component" value="Unassembled WGS sequence"/>
</dbReference>
<keyword evidence="5 9" id="KW-0732">Signal</keyword>
<dbReference type="AlphaFoldDB" id="R0KYB4"/>
<dbReference type="PANTHER" id="PTHR13229">
    <property type="entry name" value="PROTEIN KISH-A"/>
    <property type="match status" value="1"/>
</dbReference>
<protein>
    <recommendedName>
        <fullName evidence="9">Protein kish</fullName>
    </recommendedName>
</protein>
<evidence type="ECO:0000256" key="5">
    <source>
        <dbReference type="ARBA" id="ARBA00022729"/>
    </source>
</evidence>
<organism evidence="11 12">
    <name type="scientific">Nosema bombycis (strain CQ1 / CVCC 102059)</name>
    <name type="common">Microsporidian parasite</name>
    <name type="synonym">Pebrine of silkworm</name>
    <dbReference type="NCBI Taxonomy" id="578461"/>
    <lineage>
        <taxon>Eukaryota</taxon>
        <taxon>Fungi</taxon>
        <taxon>Fungi incertae sedis</taxon>
        <taxon>Microsporidia</taxon>
        <taxon>Nosematidae</taxon>
        <taxon>Nosema</taxon>
    </lineage>
</organism>
<comment type="function">
    <text evidence="1 9">Involved in the early part of the secretory pathway.</text>
</comment>
<dbReference type="EMBL" id="KB908915">
    <property type="protein sequence ID" value="EOB15212.1"/>
    <property type="molecule type" value="Genomic_DNA"/>
</dbReference>
<feature type="chain" id="PRO_5007365604" description="Protein kish" evidence="9">
    <location>
        <begin position="25"/>
        <end position="74"/>
    </location>
</feature>
<dbReference type="VEuPathDB" id="MicrosporidiaDB:NBO_195g0003"/>
<evidence type="ECO:0000256" key="1">
    <source>
        <dbReference type="ARBA" id="ARBA00002154"/>
    </source>
</evidence>
<evidence type="ECO:0000256" key="4">
    <source>
        <dbReference type="ARBA" id="ARBA00022692"/>
    </source>
</evidence>
<dbReference type="STRING" id="578461.R0KYB4"/>
<accession>R0KYB4</accession>
<evidence type="ECO:0000313" key="12">
    <source>
        <dbReference type="Proteomes" id="UP000016927"/>
    </source>
</evidence>
<evidence type="ECO:0000256" key="9">
    <source>
        <dbReference type="RuleBase" id="RU910717"/>
    </source>
</evidence>
<comment type="similarity">
    <text evidence="3 9">Belongs to the KISH family.</text>
</comment>
<keyword evidence="4 11" id="KW-0812">Transmembrane</keyword>
<dbReference type="OMA" id="ICSCTYV"/>
<name>R0KYB4_NOSB1</name>
<evidence type="ECO:0000256" key="6">
    <source>
        <dbReference type="ARBA" id="ARBA00022989"/>
    </source>
</evidence>